<evidence type="ECO:0000256" key="1">
    <source>
        <dbReference type="ARBA" id="ARBA00009981"/>
    </source>
</evidence>
<dbReference type="NCBIfam" id="TIGR01552">
    <property type="entry name" value="phd_fam"/>
    <property type="match status" value="1"/>
</dbReference>
<dbReference type="STRING" id="765912.Thimo_0871"/>
<accession>L0GUM4</accession>
<evidence type="ECO:0000313" key="4">
    <source>
        <dbReference type="Proteomes" id="UP000010816"/>
    </source>
</evidence>
<dbReference type="RefSeq" id="WP_015279852.1">
    <property type="nucleotide sequence ID" value="NC_019940.1"/>
</dbReference>
<dbReference type="InterPro" id="IPR006442">
    <property type="entry name" value="Antitoxin_Phd/YefM"/>
</dbReference>
<evidence type="ECO:0000313" key="3">
    <source>
        <dbReference type="EMBL" id="AGA89706.1"/>
    </source>
</evidence>
<proteinExistence type="inferred from homology"/>
<gene>
    <name evidence="3" type="ORF">Thimo_0871</name>
</gene>
<reference evidence="3 4" key="1">
    <citation type="submission" date="2011-09" db="EMBL/GenBank/DDBJ databases">
        <title>Complete sequence of chromosome of Thioflavicoccus mobilis 8321.</title>
        <authorList>
            <consortium name="US DOE Joint Genome Institute"/>
            <person name="Lucas S."/>
            <person name="Han J."/>
            <person name="Lapidus A."/>
            <person name="Cheng J.-F."/>
            <person name="Goodwin L."/>
            <person name="Pitluck S."/>
            <person name="Peters L."/>
            <person name="Ovchinnikova G."/>
            <person name="Lu M."/>
            <person name="Detter J.C."/>
            <person name="Han C."/>
            <person name="Tapia R."/>
            <person name="Land M."/>
            <person name="Hauser L."/>
            <person name="Kyrpides N."/>
            <person name="Ivanova N."/>
            <person name="Pagani I."/>
            <person name="Vogl K."/>
            <person name="Liu Z."/>
            <person name="Imhoff J."/>
            <person name="Thiel V."/>
            <person name="Frigaard N.-U."/>
            <person name="Bryant D."/>
            <person name="Woyke T."/>
        </authorList>
    </citation>
    <scope>NUCLEOTIDE SEQUENCE [LARGE SCALE GENOMIC DNA]</scope>
    <source>
        <strain evidence="3 4">8321</strain>
    </source>
</reference>
<dbReference type="HOGENOM" id="CLU_163140_3_1_6"/>
<comment type="similarity">
    <text evidence="1 2">Belongs to the phD/YefM antitoxin family.</text>
</comment>
<dbReference type="AlphaFoldDB" id="L0GUM4"/>
<dbReference type="KEGG" id="tmb:Thimo_0871"/>
<comment type="function">
    <text evidence="2">Antitoxin component of a type II toxin-antitoxin (TA) system.</text>
</comment>
<dbReference type="InterPro" id="IPR036165">
    <property type="entry name" value="YefM-like_sf"/>
</dbReference>
<evidence type="ECO:0000256" key="2">
    <source>
        <dbReference type="RuleBase" id="RU362080"/>
    </source>
</evidence>
<dbReference type="EMBL" id="CP003051">
    <property type="protein sequence ID" value="AGA89706.1"/>
    <property type="molecule type" value="Genomic_DNA"/>
</dbReference>
<name>L0GUM4_9GAMM</name>
<protein>
    <recommendedName>
        <fullName evidence="2">Antitoxin</fullName>
    </recommendedName>
</protein>
<keyword evidence="4" id="KW-1185">Reference proteome</keyword>
<dbReference type="Pfam" id="PF02604">
    <property type="entry name" value="PhdYeFM_antitox"/>
    <property type="match status" value="1"/>
</dbReference>
<dbReference type="PANTHER" id="PTHR35377">
    <property type="entry name" value="ANTITOXIN VAPB49-RELATED-RELATED"/>
    <property type="match status" value="1"/>
</dbReference>
<dbReference type="Proteomes" id="UP000010816">
    <property type="component" value="Chromosome"/>
</dbReference>
<dbReference type="Gene3D" id="3.40.1620.10">
    <property type="entry name" value="YefM-like domain"/>
    <property type="match status" value="1"/>
</dbReference>
<dbReference type="OrthoDB" id="9800503at2"/>
<dbReference type="InterPro" id="IPR051416">
    <property type="entry name" value="phD-YefM_TA_antitoxins"/>
</dbReference>
<sequence>MSAILNLTEAKAKFSEVVDRVSQGEEIIVTRMGHPVARISRYEPATSRQRLGRFQGRIRVADDFDTWPEDIARDLGVTD</sequence>
<dbReference type="eggNOG" id="COG4118">
    <property type="taxonomic scope" value="Bacteria"/>
</dbReference>
<dbReference type="SUPFAM" id="SSF143120">
    <property type="entry name" value="YefM-like"/>
    <property type="match status" value="1"/>
</dbReference>
<organism evidence="3 4">
    <name type="scientific">Thioflavicoccus mobilis 8321</name>
    <dbReference type="NCBI Taxonomy" id="765912"/>
    <lineage>
        <taxon>Bacteria</taxon>
        <taxon>Pseudomonadati</taxon>
        <taxon>Pseudomonadota</taxon>
        <taxon>Gammaproteobacteria</taxon>
        <taxon>Chromatiales</taxon>
        <taxon>Chromatiaceae</taxon>
        <taxon>Thioflavicoccus</taxon>
    </lineage>
</organism>